<accession>A0A078BF66</accession>
<name>A0A078BF66_STYLE</name>
<reference evidence="2 3" key="1">
    <citation type="submission" date="2014-06" db="EMBL/GenBank/DDBJ databases">
        <authorList>
            <person name="Swart Estienne"/>
        </authorList>
    </citation>
    <scope>NUCLEOTIDE SEQUENCE [LARGE SCALE GENOMIC DNA]</scope>
    <source>
        <strain evidence="2 3">130c</strain>
    </source>
</reference>
<keyword evidence="3" id="KW-1185">Reference proteome</keyword>
<dbReference type="AlphaFoldDB" id="A0A078BF66"/>
<sequence>MNTCQSTQNLRDDKFSLEAVAKLDDNQIQQYMCRINSPRSIKALQKTGISIEDFQPQIINKFYEYLEQNQPKQEKSQDIANMKAQFFSQRRKKWLQQALNEREKFIQTEMSNHQKTAREEARGGSGLQKIVCRDSMRTVSSSELPKALIDDKGYLTARQQDNLQNVFKNSQIDKTLKFYQIKINKELSDQKAQDNLDKKYEDFYLYKTYKNEERVQLKKKINDQTIERLRELENNKAQELKQQRENYQQFLMLQLSERMQKHFSNQSNNKQKEEMIQYRRDELSRKLENYENMLQERYNCKNQELLLNNENRQTRKLQAQKTHREKIQTRCEKTNNLLMQAAEFRQHDIHSNERQKLKHYYSVLDKLDAVEERRKEMDKTFKEKKESKKERYQEIFEAYERGIKEIKEIFRKRIQEKENIMMLRDKLKKQKKKEKEEQNKLKEWETHMNVTQAKRKQEFNQTQMIEKLTFQQKRVNKFLRQKSLTISRGHFNIMAEQMRRQLMKETFIEMEIRNKYQEKLLRRIDQDFKDELVDENDETINEVQLQQKYTHLFYLMSHYQKMFQQQGMHIIEIMFKREKTQRQRMKALCCMICKSNLFDADIYYNSLDEREFNICAFCESSPEIIGHLYPLILIYKSYDLSEQIRIKYNSFIQNNNPNELEKSCCYCKEEIAKGSFFMINEEFQKGLYFSCVKCMDDVRLDKIYMEKFIIKIDKLDYLKTLEL</sequence>
<keyword evidence="1" id="KW-0175">Coiled coil</keyword>
<dbReference type="Proteomes" id="UP000039865">
    <property type="component" value="Unassembled WGS sequence"/>
</dbReference>
<evidence type="ECO:0000313" key="3">
    <source>
        <dbReference type="Proteomes" id="UP000039865"/>
    </source>
</evidence>
<dbReference type="EMBL" id="CCKQ01019749">
    <property type="protein sequence ID" value="CDW91787.1"/>
    <property type="molecule type" value="Genomic_DNA"/>
</dbReference>
<organism evidence="2 3">
    <name type="scientific">Stylonychia lemnae</name>
    <name type="common">Ciliate</name>
    <dbReference type="NCBI Taxonomy" id="5949"/>
    <lineage>
        <taxon>Eukaryota</taxon>
        <taxon>Sar</taxon>
        <taxon>Alveolata</taxon>
        <taxon>Ciliophora</taxon>
        <taxon>Intramacronucleata</taxon>
        <taxon>Spirotrichea</taxon>
        <taxon>Stichotrichia</taxon>
        <taxon>Sporadotrichida</taxon>
        <taxon>Oxytrichidae</taxon>
        <taxon>Stylonychinae</taxon>
        <taxon>Stylonychia</taxon>
    </lineage>
</organism>
<evidence type="ECO:0000313" key="2">
    <source>
        <dbReference type="EMBL" id="CDW91787.1"/>
    </source>
</evidence>
<protein>
    <submittedName>
        <fullName evidence="2">Uncharacterized protein</fullName>
    </submittedName>
</protein>
<feature type="coiled-coil region" evidence="1">
    <location>
        <begin position="367"/>
        <end position="447"/>
    </location>
</feature>
<evidence type="ECO:0000256" key="1">
    <source>
        <dbReference type="SAM" id="Coils"/>
    </source>
</evidence>
<feature type="coiled-coil region" evidence="1">
    <location>
        <begin position="215"/>
        <end position="320"/>
    </location>
</feature>
<dbReference type="OMA" id="EHRRAYV"/>
<proteinExistence type="predicted"/>
<gene>
    <name evidence="2" type="primary">Contig2267.g2433</name>
    <name evidence="2" type="ORF">STYLEM_20948</name>
</gene>
<dbReference type="InParanoid" id="A0A078BF66"/>